<sequence>MRCFTTFSEETVEFHRAQQLADSNRMAKAFHKIKILVDQRSADDAKIAETKVCRPFWEHYHAVGHKQVDDMVKLSKTGHAQLPERGVRMPREKLKLDSVDLWFLDLYKASEPTPMEAADTSSGRLEDLRDDDPLRREVVDAVHHPLYSMSVAVGEGVNKQHVVPKRYLYESGLASLWGLYTSDAKVADKVSRDTFTKSFNRHWKTVLQFKGEGQGTPCSLRPDMDEERKQCTSKEKRLEIDIRKRRHFERHDADRSMNVRSNQLSSDPGTFQLANASTRVVKFMIDGMDQAKFRTPRNLAASSSFAQCHRPALHLTGCICFGLLEAYYILGPDTKKDANMNSTCISLTLDLCRNLLERLGPEHSLPRHAILAADNTPREAKNQIFATYAGSLVHRCHFDTVEVQFMMAGHTKNELDQRFSTLATVLSKAPALETPLDFAECIKQNVQPLHGRELHVMVLENTWDFQGLFEKYNCQMSGLTSTHLQPNANHLWRFERRESMESSSIVEVHNPKWQDDLPHSGDVVLSVKISSLLALLWVMFDGGVTRIAESHKLLWETCCVIWTQHLQQHTKEEEVLTNLKLSLKGSLRKACNVIQIAQMVRKLLKEGGTDYGSFIRKWNTQTVQSQQIKGRKAISLKLLFESAPQDVLDDILTHVGVMGWPDSCWTEENLASKRLFPGHAFNTGRSRKWAARLKVTEESFRLMVKRVQLAVENWRPELGKRPVYDVTYMEGVAEKAAALCGLAKEFCKEHPVDYDVVNAKVLKCWAEGDERIDMEALLDDAIFKAPVSSDQEKDLRDVLKRDEFDSLIKKLDCDTKVFQIWQSKCAGASVSRNHAKQEHLVKQHRKTLQAVENYVDGCCRLVTWEGVRSADALIPQILQYRMDAKKLKVKVTVSEIPIVLMNWTAPCIMPANRQTEHASVLSWAMHDNPNSCALIFSLVFSHQKGKTFLEENTALQILSHGGHNLDNQFSLLFQDRCDQRDGRPLLYPARKSGRTDARKQLAAKDLKEIEDISEDSLPSQTGGGYVHGASKYSQFGLPAAEEVLKKLFQGVSLDNAQAVLLLDLNPRVGDFAQAFCKLRNQLGSSASLFYLAVADKGKDLDWMRLSLIEELVDKAKNGQIQLPGMKPYQQEVNSDLLDALPSLPIMNLLVAAGEAEFKKLQIPHGLVKKWRADVEFGEEFGKWLDTCLETYTVTQEDAQTPGPESHQSPKKTEPGGTAVVVEPSPKKIKVDEEGDPMPEKAIEHIIPESDTMVCLNGSLMSISDVVYQQRSKNPEAQVCYYDTTRVPETDKKFTFKLKHKVVFVPAGKDKAAGGENPEEKEVGLAASNIGAKEVPSTFAKLHCCQLLWW</sequence>
<name>A0ABP0SDA1_9DINO</name>
<feature type="compositionally biased region" description="Basic and acidic residues" evidence="1">
    <location>
        <begin position="1224"/>
        <end position="1234"/>
    </location>
</feature>
<dbReference type="InterPro" id="IPR057191">
    <property type="entry name" value="DUF7869"/>
</dbReference>
<comment type="caution">
    <text evidence="3">The sequence shown here is derived from an EMBL/GenBank/DDBJ whole genome shotgun (WGS) entry which is preliminary data.</text>
</comment>
<dbReference type="EMBL" id="CAXAMM010043513">
    <property type="protein sequence ID" value="CAK9110323.1"/>
    <property type="molecule type" value="Genomic_DNA"/>
</dbReference>
<dbReference type="PANTHER" id="PTHR33153">
    <property type="entry name" value="MYND-TYPE DOMAIN-CONTAINING PROTEIN"/>
    <property type="match status" value="1"/>
</dbReference>
<accession>A0ABP0SDA1</accession>
<feature type="region of interest" description="Disordered" evidence="1">
    <location>
        <begin position="1195"/>
        <end position="1234"/>
    </location>
</feature>
<evidence type="ECO:0000313" key="3">
    <source>
        <dbReference type="EMBL" id="CAK9110323.1"/>
    </source>
</evidence>
<evidence type="ECO:0000313" key="4">
    <source>
        <dbReference type="Proteomes" id="UP001642464"/>
    </source>
</evidence>
<proteinExistence type="predicted"/>
<feature type="domain" description="DUF7869" evidence="2">
    <location>
        <begin position="312"/>
        <end position="484"/>
    </location>
</feature>
<dbReference type="Proteomes" id="UP001642464">
    <property type="component" value="Unassembled WGS sequence"/>
</dbReference>
<gene>
    <name evidence="3" type="ORF">SCF082_LOCUS51248</name>
</gene>
<evidence type="ECO:0000259" key="2">
    <source>
        <dbReference type="Pfam" id="PF25273"/>
    </source>
</evidence>
<dbReference type="PANTHER" id="PTHR33153:SF3">
    <property type="entry name" value="TRAFFICKING PROTEIN PARTICLE COMPLEX SUBUNIT 11 DOMAIN-CONTAINING PROTEIN"/>
    <property type="match status" value="1"/>
</dbReference>
<protein>
    <recommendedName>
        <fullName evidence="2">DUF7869 domain-containing protein</fullName>
    </recommendedName>
</protein>
<keyword evidence="4" id="KW-1185">Reference proteome</keyword>
<dbReference type="Pfam" id="PF25273">
    <property type="entry name" value="DUF7869"/>
    <property type="match status" value="1"/>
</dbReference>
<feature type="non-terminal residue" evidence="3">
    <location>
        <position position="1349"/>
    </location>
</feature>
<organism evidence="3 4">
    <name type="scientific">Durusdinium trenchii</name>
    <dbReference type="NCBI Taxonomy" id="1381693"/>
    <lineage>
        <taxon>Eukaryota</taxon>
        <taxon>Sar</taxon>
        <taxon>Alveolata</taxon>
        <taxon>Dinophyceae</taxon>
        <taxon>Suessiales</taxon>
        <taxon>Symbiodiniaceae</taxon>
        <taxon>Durusdinium</taxon>
    </lineage>
</organism>
<evidence type="ECO:0000256" key="1">
    <source>
        <dbReference type="SAM" id="MobiDB-lite"/>
    </source>
</evidence>
<reference evidence="3 4" key="1">
    <citation type="submission" date="2024-02" db="EMBL/GenBank/DDBJ databases">
        <authorList>
            <person name="Chen Y."/>
            <person name="Shah S."/>
            <person name="Dougan E. K."/>
            <person name="Thang M."/>
            <person name="Chan C."/>
        </authorList>
    </citation>
    <scope>NUCLEOTIDE SEQUENCE [LARGE SCALE GENOMIC DNA]</scope>
</reference>